<name>A0ABW1KTH1_9PROT</name>
<gene>
    <name evidence="1" type="primary">flaF</name>
    <name evidence="1" type="ORF">ACFMB1_00255</name>
</gene>
<organism evidence="1 2">
    <name type="scientific">Hyphococcus aureus</name>
    <dbReference type="NCBI Taxonomy" id="2666033"/>
    <lineage>
        <taxon>Bacteria</taxon>
        <taxon>Pseudomonadati</taxon>
        <taxon>Pseudomonadota</taxon>
        <taxon>Alphaproteobacteria</taxon>
        <taxon>Parvularculales</taxon>
        <taxon>Parvularculaceae</taxon>
        <taxon>Hyphococcus</taxon>
    </lineage>
</organism>
<dbReference type="RefSeq" id="WP_379880761.1">
    <property type="nucleotide sequence ID" value="NZ_JBHPON010000001.1"/>
</dbReference>
<protein>
    <submittedName>
        <fullName evidence="1">Flagellar biosynthesis regulator FlaF</fullName>
    </submittedName>
</protein>
<dbReference type="Proteomes" id="UP001596116">
    <property type="component" value="Unassembled WGS sequence"/>
</dbReference>
<proteinExistence type="predicted"/>
<evidence type="ECO:0000313" key="1">
    <source>
        <dbReference type="EMBL" id="MFC6033953.1"/>
    </source>
</evidence>
<dbReference type="InterPro" id="IPR010845">
    <property type="entry name" value="FlaF"/>
</dbReference>
<comment type="caution">
    <text evidence="1">The sequence shown here is derived from an EMBL/GenBank/DDBJ whole genome shotgun (WGS) entry which is preliminary data.</text>
</comment>
<keyword evidence="1" id="KW-0282">Flagellum</keyword>
<accession>A0ABW1KTH1</accession>
<dbReference type="NCBIfam" id="NF009435">
    <property type="entry name" value="PRK12794.1"/>
    <property type="match status" value="1"/>
</dbReference>
<dbReference type="EMBL" id="JBHPON010000001">
    <property type="protein sequence ID" value="MFC6033953.1"/>
    <property type="molecule type" value="Genomic_DNA"/>
</dbReference>
<dbReference type="Pfam" id="PF07309">
    <property type="entry name" value="FlaF"/>
    <property type="match status" value="1"/>
</dbReference>
<keyword evidence="2" id="KW-1185">Reference proteome</keyword>
<evidence type="ECO:0000313" key="2">
    <source>
        <dbReference type="Proteomes" id="UP001596116"/>
    </source>
</evidence>
<keyword evidence="1" id="KW-0966">Cell projection</keyword>
<sequence length="130" mass="14438">MTASTLARNAYHQSARTTASPRAVERQLLSKLTTAVVVAQKNRSADPAAFARALGKNLEFWNVVAVDVASESNQLPVELRSQLFYLFEFTQHYTRKLMADEDRALDAEPLIEINQNIIRGLQGSEETASS</sequence>
<keyword evidence="1" id="KW-0969">Cilium</keyword>
<reference evidence="1 2" key="1">
    <citation type="submission" date="2024-09" db="EMBL/GenBank/DDBJ databases">
        <authorList>
            <person name="Zhang Z.-H."/>
        </authorList>
    </citation>
    <scope>NUCLEOTIDE SEQUENCE [LARGE SCALE GENOMIC DNA]</scope>
    <source>
        <strain evidence="1 2">HHTR114</strain>
    </source>
</reference>